<dbReference type="STRING" id="1193682.BJP25_28180"/>
<feature type="transmembrane region" description="Helical" evidence="6">
    <location>
        <begin position="144"/>
        <end position="162"/>
    </location>
</feature>
<gene>
    <name evidence="7" type="ORF">BJP25_28180</name>
</gene>
<reference evidence="7 8" key="1">
    <citation type="submission" date="2016-10" db="EMBL/GenBank/DDBJ databases">
        <title>The Draft Genome Sequence of Actinokineospora bangkokensis 44EHWT reveals the biosynthetic pathway of antifungal compounds Thailandins with unusual extender unit butylmalonyl-CoA.</title>
        <authorList>
            <person name="Greule A."/>
            <person name="Intra B."/>
            <person name="Flemming S."/>
            <person name="Rommel M.G."/>
            <person name="Panbangred W."/>
            <person name="Bechthold A."/>
        </authorList>
    </citation>
    <scope>NUCLEOTIDE SEQUENCE [LARGE SCALE GENOMIC DNA]</scope>
    <source>
        <strain evidence="7 8">44EHW</strain>
    </source>
</reference>
<dbReference type="PANTHER" id="PTHR47089:SF1">
    <property type="entry name" value="GUANOSINE ABC TRANSPORTER PERMEASE PROTEIN NUPP"/>
    <property type="match status" value="1"/>
</dbReference>
<dbReference type="GO" id="GO:0022857">
    <property type="term" value="F:transmembrane transporter activity"/>
    <property type="evidence" value="ECO:0007669"/>
    <property type="project" value="InterPro"/>
</dbReference>
<dbReference type="GO" id="GO:0005886">
    <property type="term" value="C:plasma membrane"/>
    <property type="evidence" value="ECO:0007669"/>
    <property type="project" value="UniProtKB-SubCell"/>
</dbReference>
<evidence type="ECO:0000256" key="1">
    <source>
        <dbReference type="ARBA" id="ARBA00004651"/>
    </source>
</evidence>
<sequence length="374" mass="38801">MSRINPRAVLLGLAAPVGALLFAAAFCAVVLAVTGHSAGDAVDAMVAASQRPRTFVNSINSAVQYYLAAVAVAIGFRMKLFNIGVDGQYRLAAMLSAALAGASFMEGLPSVLRVAMTIAAAMLVGAAWSGFAALLKVTRGVSEVISTIMLNSIATFLVSYLLNPDRLALENPGSNNVSTPPIGVGGQVPGIPVAGSSSDLFGLLFLAAAVGVVYWFVLSRTRFGFELKATGLSESAAVASGVSVKRMVVWSMLLSGAVAGLVGMPQLLGSSYSYSLDFPTGIGFIGIAVALLGRNNPVGMALAALLWGFLNNTSNSLDISNIPREIIGIMQGIIVLSVVIAYELVRRYRVRAEQRDVGRALGRTKAATAEEVSA</sequence>
<organism evidence="7 8">
    <name type="scientific">Actinokineospora bangkokensis</name>
    <dbReference type="NCBI Taxonomy" id="1193682"/>
    <lineage>
        <taxon>Bacteria</taxon>
        <taxon>Bacillati</taxon>
        <taxon>Actinomycetota</taxon>
        <taxon>Actinomycetes</taxon>
        <taxon>Pseudonocardiales</taxon>
        <taxon>Pseudonocardiaceae</taxon>
        <taxon>Actinokineospora</taxon>
    </lineage>
</organism>
<keyword evidence="8" id="KW-1185">Reference proteome</keyword>
<dbReference type="RefSeq" id="WP_075977187.1">
    <property type="nucleotide sequence ID" value="NZ_MKQR01000026.1"/>
</dbReference>
<keyword evidence="3 6" id="KW-0812">Transmembrane</keyword>
<evidence type="ECO:0000313" key="8">
    <source>
        <dbReference type="Proteomes" id="UP000186040"/>
    </source>
</evidence>
<dbReference type="AlphaFoldDB" id="A0A1Q9LEP9"/>
<evidence type="ECO:0000256" key="3">
    <source>
        <dbReference type="ARBA" id="ARBA00022692"/>
    </source>
</evidence>
<accession>A0A1Q9LEP9</accession>
<feature type="transmembrane region" description="Helical" evidence="6">
    <location>
        <begin position="111"/>
        <end position="135"/>
    </location>
</feature>
<dbReference type="Pfam" id="PF02653">
    <property type="entry name" value="BPD_transp_2"/>
    <property type="match status" value="1"/>
</dbReference>
<comment type="subcellular location">
    <subcellularLocation>
        <location evidence="1">Cell membrane</location>
        <topology evidence="1">Multi-pass membrane protein</topology>
    </subcellularLocation>
</comment>
<dbReference type="EMBL" id="MKQR01000026">
    <property type="protein sequence ID" value="OLR90512.1"/>
    <property type="molecule type" value="Genomic_DNA"/>
</dbReference>
<evidence type="ECO:0000256" key="4">
    <source>
        <dbReference type="ARBA" id="ARBA00022989"/>
    </source>
</evidence>
<keyword evidence="2" id="KW-1003">Cell membrane</keyword>
<feature type="transmembrane region" description="Helical" evidence="6">
    <location>
        <begin position="326"/>
        <end position="345"/>
    </location>
</feature>
<evidence type="ECO:0000256" key="5">
    <source>
        <dbReference type="ARBA" id="ARBA00023136"/>
    </source>
</evidence>
<feature type="transmembrane region" description="Helical" evidence="6">
    <location>
        <begin position="248"/>
        <end position="268"/>
    </location>
</feature>
<feature type="transmembrane region" description="Helical" evidence="6">
    <location>
        <begin position="88"/>
        <end position="105"/>
    </location>
</feature>
<proteinExistence type="predicted"/>
<comment type="caution">
    <text evidence="7">The sequence shown here is derived from an EMBL/GenBank/DDBJ whole genome shotgun (WGS) entry which is preliminary data.</text>
</comment>
<dbReference type="Proteomes" id="UP000186040">
    <property type="component" value="Unassembled WGS sequence"/>
</dbReference>
<evidence type="ECO:0000313" key="7">
    <source>
        <dbReference type="EMBL" id="OLR90512.1"/>
    </source>
</evidence>
<keyword evidence="5 6" id="KW-0472">Membrane</keyword>
<dbReference type="CDD" id="cd06580">
    <property type="entry name" value="TM_PBP1_transp_TpRbsC_like"/>
    <property type="match status" value="1"/>
</dbReference>
<dbReference type="PANTHER" id="PTHR47089">
    <property type="entry name" value="ABC TRANSPORTER, PERMEASE PROTEIN"/>
    <property type="match status" value="1"/>
</dbReference>
<feature type="transmembrane region" description="Helical" evidence="6">
    <location>
        <begin position="56"/>
        <end position="76"/>
    </location>
</feature>
<name>A0A1Q9LEP9_9PSEU</name>
<dbReference type="OrthoDB" id="45037at2"/>
<keyword evidence="4 6" id="KW-1133">Transmembrane helix</keyword>
<feature type="transmembrane region" description="Helical" evidence="6">
    <location>
        <begin position="200"/>
        <end position="218"/>
    </location>
</feature>
<evidence type="ECO:0000256" key="6">
    <source>
        <dbReference type="SAM" id="Phobius"/>
    </source>
</evidence>
<dbReference type="InterPro" id="IPR001851">
    <property type="entry name" value="ABC_transp_permease"/>
</dbReference>
<protein>
    <submittedName>
        <fullName evidence="7">Sugar ABC transporter permease</fullName>
    </submittedName>
</protein>
<evidence type="ECO:0000256" key="2">
    <source>
        <dbReference type="ARBA" id="ARBA00022475"/>
    </source>
</evidence>